<keyword evidence="1" id="KW-1133">Transmembrane helix</keyword>
<feature type="transmembrane region" description="Helical" evidence="1">
    <location>
        <begin position="100"/>
        <end position="118"/>
    </location>
</feature>
<evidence type="ECO:0000313" key="2">
    <source>
        <dbReference type="EMBL" id="KGR76238.1"/>
    </source>
</evidence>
<keyword evidence="1" id="KW-0472">Membrane</keyword>
<keyword evidence="3" id="KW-1185">Reference proteome</keyword>
<proteinExistence type="predicted"/>
<feature type="transmembrane region" description="Helical" evidence="1">
    <location>
        <begin position="5"/>
        <end position="27"/>
    </location>
</feature>
<reference evidence="2 3" key="1">
    <citation type="submission" date="2014-02" db="EMBL/GenBank/DDBJ databases">
        <title>Draft genome sequence of Lysinibacillus sinduriensis JCM 15800.</title>
        <authorList>
            <person name="Zhang F."/>
            <person name="Wang G."/>
            <person name="Zhang L."/>
        </authorList>
    </citation>
    <scope>NUCLEOTIDE SEQUENCE [LARGE SCALE GENOMIC DNA]</scope>
    <source>
        <strain evidence="2 3">JCM 15800</strain>
    </source>
</reference>
<organism evidence="2 3">
    <name type="scientific">Ureibacillus sinduriensis BLB-1 = JCM 15800</name>
    <dbReference type="NCBI Taxonomy" id="1384057"/>
    <lineage>
        <taxon>Bacteria</taxon>
        <taxon>Bacillati</taxon>
        <taxon>Bacillota</taxon>
        <taxon>Bacilli</taxon>
        <taxon>Bacillales</taxon>
        <taxon>Caryophanaceae</taxon>
        <taxon>Ureibacillus</taxon>
    </lineage>
</organism>
<sequence length="215" mass="24812">MIRQFLTISLGLLLPLIGLFLLFSFLFNEAIDWEYIYVMAVFILISAMILVSVQDIGQRVNNRTKYNYTASVRSGPIIILTTIMVINTSVTFNGLEVETLVLRIALLAAIILLSFLRFKFYIEDKTLTYEILFYSIVIYKRIINPDEIKRVQFVRSGWSNKGAIIKVKKGFNIRIINFEPVHVCAELNIFADKHSIPVVKTYDYMLLEKSSRRPA</sequence>
<dbReference type="OrthoDB" id="2427324at2"/>
<accession>A0A0A3I0S5</accession>
<feature type="transmembrane region" description="Helical" evidence="1">
    <location>
        <begin position="33"/>
        <end position="53"/>
    </location>
</feature>
<evidence type="ECO:0000313" key="3">
    <source>
        <dbReference type="Proteomes" id="UP000030408"/>
    </source>
</evidence>
<dbReference type="eggNOG" id="ENOG5032YNC">
    <property type="taxonomic scope" value="Bacteria"/>
</dbReference>
<keyword evidence="1" id="KW-0812">Transmembrane</keyword>
<protein>
    <submittedName>
        <fullName evidence="2">Uncharacterized protein</fullName>
    </submittedName>
</protein>
<feature type="transmembrane region" description="Helical" evidence="1">
    <location>
        <begin position="74"/>
        <end position="94"/>
    </location>
</feature>
<name>A0A0A3I0S5_9BACL</name>
<gene>
    <name evidence="2" type="ORF">CD33_06730</name>
</gene>
<evidence type="ECO:0000256" key="1">
    <source>
        <dbReference type="SAM" id="Phobius"/>
    </source>
</evidence>
<dbReference type="Proteomes" id="UP000030408">
    <property type="component" value="Unassembled WGS sequence"/>
</dbReference>
<dbReference type="RefSeq" id="WP_156967301.1">
    <property type="nucleotide sequence ID" value="NZ_JPVO01000046.1"/>
</dbReference>
<comment type="caution">
    <text evidence="2">The sequence shown here is derived from an EMBL/GenBank/DDBJ whole genome shotgun (WGS) entry which is preliminary data.</text>
</comment>
<dbReference type="EMBL" id="JPVO01000046">
    <property type="protein sequence ID" value="KGR76238.1"/>
    <property type="molecule type" value="Genomic_DNA"/>
</dbReference>
<dbReference type="AlphaFoldDB" id="A0A0A3I0S5"/>